<evidence type="ECO:0000259" key="2">
    <source>
        <dbReference type="Pfam" id="PF13542"/>
    </source>
</evidence>
<keyword evidence="5" id="KW-1185">Reference proteome</keyword>
<dbReference type="Pfam" id="PF01610">
    <property type="entry name" value="DDE_Tnp_ISL3"/>
    <property type="match status" value="1"/>
</dbReference>
<evidence type="ECO:0000259" key="3">
    <source>
        <dbReference type="Pfam" id="PF14690"/>
    </source>
</evidence>
<dbReference type="Pfam" id="PF13542">
    <property type="entry name" value="HTH_Tnp_ISL3"/>
    <property type="match status" value="1"/>
</dbReference>
<dbReference type="Proteomes" id="UP001521931">
    <property type="component" value="Unassembled WGS sequence"/>
</dbReference>
<dbReference type="PANTHER" id="PTHR33498">
    <property type="entry name" value="TRANSPOSASE FOR INSERTION SEQUENCE ELEMENT IS1557"/>
    <property type="match status" value="1"/>
</dbReference>
<feature type="domain" description="Transposase IS204/IS1001/IS1096/IS1165 DDE" evidence="1">
    <location>
        <begin position="147"/>
        <end position="403"/>
    </location>
</feature>
<dbReference type="InterPro" id="IPR032877">
    <property type="entry name" value="Transposase_HTH"/>
</dbReference>
<proteinExistence type="predicted"/>
<dbReference type="InterPro" id="IPR029261">
    <property type="entry name" value="Transposase_Znf"/>
</dbReference>
<evidence type="ECO:0000259" key="1">
    <source>
        <dbReference type="Pfam" id="PF01610"/>
    </source>
</evidence>
<comment type="caution">
    <text evidence="4">The sequence shown here is derived from an EMBL/GenBank/DDBJ whole genome shotgun (WGS) entry which is preliminary data.</text>
</comment>
<dbReference type="NCBIfam" id="NF033550">
    <property type="entry name" value="transpos_ISL3"/>
    <property type="match status" value="1"/>
</dbReference>
<protein>
    <submittedName>
        <fullName evidence="4">ISL3 family transposase</fullName>
    </submittedName>
</protein>
<organism evidence="4 5">
    <name type="scientific">Arsenicicoccus bolidensis</name>
    <dbReference type="NCBI Taxonomy" id="229480"/>
    <lineage>
        <taxon>Bacteria</taxon>
        <taxon>Bacillati</taxon>
        <taxon>Actinomycetota</taxon>
        <taxon>Actinomycetes</taxon>
        <taxon>Micrococcales</taxon>
        <taxon>Intrasporangiaceae</taxon>
        <taxon>Arsenicicoccus</taxon>
    </lineage>
</organism>
<feature type="domain" description="Transposase IS204/IS1001/IS1096/IS1165 helix-turn-helix" evidence="2">
    <location>
        <begin position="84"/>
        <end position="129"/>
    </location>
</feature>
<reference evidence="4 5" key="1">
    <citation type="submission" date="2022-02" db="EMBL/GenBank/DDBJ databases">
        <title>Uncovering new skin microbiome diversity through culturing and metagenomics.</title>
        <authorList>
            <person name="Conlan S."/>
            <person name="Deming C."/>
            <person name="Nisc Comparative Sequencing Program N."/>
            <person name="Segre J.A."/>
        </authorList>
    </citation>
    <scope>NUCLEOTIDE SEQUENCE [LARGE SCALE GENOMIC DNA]</scope>
    <source>
        <strain evidence="4 5">ACRQZ</strain>
    </source>
</reference>
<accession>A0ABS9Q168</accession>
<name>A0ABS9Q168_9MICO</name>
<dbReference type="InterPro" id="IPR002560">
    <property type="entry name" value="Transposase_DDE"/>
</dbReference>
<gene>
    <name evidence="4" type="ORF">MHL29_06930</name>
</gene>
<dbReference type="InterPro" id="IPR047951">
    <property type="entry name" value="Transpos_ISL3"/>
</dbReference>
<feature type="domain" description="Transposase IS204/IS1001/IS1096/IS1165 zinc-finger" evidence="3">
    <location>
        <begin position="25"/>
        <end position="71"/>
    </location>
</feature>
<evidence type="ECO:0000313" key="4">
    <source>
        <dbReference type="EMBL" id="MCG7321626.1"/>
    </source>
</evidence>
<dbReference type="Pfam" id="PF14690">
    <property type="entry name" value="Zn_ribbon_ISL3"/>
    <property type="match status" value="1"/>
</dbReference>
<evidence type="ECO:0000313" key="5">
    <source>
        <dbReference type="Proteomes" id="UP001521931"/>
    </source>
</evidence>
<sequence>MRVLDVVDGQAQGRLVVRVESLPDVAGCPVCGVVAHAHDRHDVTLIDVPSFGRPVRLVWVKRRYLCPEPACGAGTFSEQNDAVAGPRALLSTRAVEWAVTQMRREHATVAGLARQLGVDWNTVWRAVKARLAALDADPSRFDGVTMLGVDEHVWHHVDQRVRGPKMLTGMVDLTRDEHGIVHARLLDLVPGRSGTVYGDWLTRRGTRFRAGVKVATLDPFHGYKNAISEHLTDAVAVVDAFHVVKLATACVDDVRRRVQQDTLGHRGRTGDPLYGIRTILRAGVENLTDKQHARLTAAFAANDAHIEVQIAWQVAQDVRALFHAPTPAAGRARAERILKILPTCPIPEVTRLGKTLKQWAEPLLAYFDTNGASNGGTEGINGLIELHRRIARGFRNRTNYRLRCLLIAGGLTP</sequence>
<dbReference type="PANTHER" id="PTHR33498:SF1">
    <property type="entry name" value="TRANSPOSASE FOR INSERTION SEQUENCE ELEMENT IS1557"/>
    <property type="match status" value="1"/>
</dbReference>
<dbReference type="EMBL" id="JAKRCV010000015">
    <property type="protein sequence ID" value="MCG7321626.1"/>
    <property type="molecule type" value="Genomic_DNA"/>
</dbReference>